<dbReference type="GO" id="GO:0008237">
    <property type="term" value="F:metallopeptidase activity"/>
    <property type="evidence" value="ECO:0007669"/>
    <property type="project" value="UniProtKB-KW"/>
</dbReference>
<evidence type="ECO:0000256" key="8">
    <source>
        <dbReference type="ARBA" id="ARBA00022801"/>
    </source>
</evidence>
<reference evidence="10" key="1">
    <citation type="journal article" date="2014" name="Front. Microbiol.">
        <title>High frequency of phylogenetically diverse reductive dehalogenase-homologous genes in deep subseafloor sedimentary metagenomes.</title>
        <authorList>
            <person name="Kawai M."/>
            <person name="Futagami T."/>
            <person name="Toyoda A."/>
            <person name="Takaki Y."/>
            <person name="Nishi S."/>
            <person name="Hori S."/>
            <person name="Arai W."/>
            <person name="Tsubouchi T."/>
            <person name="Morono Y."/>
            <person name="Uchiyama I."/>
            <person name="Ito T."/>
            <person name="Fujiyama A."/>
            <person name="Inagaki F."/>
            <person name="Takami H."/>
        </authorList>
    </citation>
    <scope>NUCLEOTIDE SEQUENCE</scope>
    <source>
        <strain evidence="10">Expedition CK06-06</strain>
    </source>
</reference>
<evidence type="ECO:0000256" key="5">
    <source>
        <dbReference type="ARBA" id="ARBA00022438"/>
    </source>
</evidence>
<dbReference type="AlphaFoldDB" id="X1FBZ7"/>
<comment type="caution">
    <text evidence="10">The sequence shown here is derived from an EMBL/GenBank/DDBJ whole genome shotgun (WGS) entry which is preliminary data.</text>
</comment>
<evidence type="ECO:0000313" key="10">
    <source>
        <dbReference type="EMBL" id="GAH26929.1"/>
    </source>
</evidence>
<dbReference type="PANTHER" id="PTHR34448:SF3">
    <property type="entry name" value="AMINOPEPTIDASE AMPS"/>
    <property type="match status" value="1"/>
</dbReference>
<comment type="cofactor">
    <cofactor evidence="1">
        <name>Co(2+)</name>
        <dbReference type="ChEBI" id="CHEBI:48828"/>
    </cofactor>
</comment>
<evidence type="ECO:0008006" key="11">
    <source>
        <dbReference type="Google" id="ProtNLM"/>
    </source>
</evidence>
<evidence type="ECO:0000256" key="7">
    <source>
        <dbReference type="ARBA" id="ARBA00022723"/>
    </source>
</evidence>
<organism evidence="10">
    <name type="scientific">marine sediment metagenome</name>
    <dbReference type="NCBI Taxonomy" id="412755"/>
    <lineage>
        <taxon>unclassified sequences</taxon>
        <taxon>metagenomes</taxon>
        <taxon>ecological metagenomes</taxon>
    </lineage>
</organism>
<dbReference type="GO" id="GO:0046872">
    <property type="term" value="F:metal ion binding"/>
    <property type="evidence" value="ECO:0007669"/>
    <property type="project" value="UniProtKB-KW"/>
</dbReference>
<dbReference type="EMBL" id="BARU01002335">
    <property type="protein sequence ID" value="GAH26929.1"/>
    <property type="molecule type" value="Genomic_DNA"/>
</dbReference>
<evidence type="ECO:0000256" key="3">
    <source>
        <dbReference type="ARBA" id="ARBA00001947"/>
    </source>
</evidence>
<proteinExistence type="inferred from homology"/>
<dbReference type="Gene3D" id="3.40.1830.10">
    <property type="entry name" value="Thermophilic metalloprotease (M29)"/>
    <property type="match status" value="1"/>
</dbReference>
<dbReference type="InterPro" id="IPR000787">
    <property type="entry name" value="Peptidase_M29"/>
</dbReference>
<accession>X1FBZ7</accession>
<evidence type="ECO:0000256" key="6">
    <source>
        <dbReference type="ARBA" id="ARBA00022670"/>
    </source>
</evidence>
<dbReference type="SUPFAM" id="SSF144052">
    <property type="entry name" value="Thermophilic metalloprotease-like"/>
    <property type="match status" value="1"/>
</dbReference>
<comment type="cofactor">
    <cofactor evidence="3">
        <name>Zn(2+)</name>
        <dbReference type="ChEBI" id="CHEBI:29105"/>
    </cofactor>
</comment>
<gene>
    <name evidence="10" type="ORF">S03H2_05569</name>
</gene>
<evidence type="ECO:0000256" key="9">
    <source>
        <dbReference type="ARBA" id="ARBA00023049"/>
    </source>
</evidence>
<comment type="similarity">
    <text evidence="4">Belongs to the peptidase M29 family.</text>
</comment>
<dbReference type="InterPro" id="IPR035097">
    <property type="entry name" value="M29_N-terminal"/>
</dbReference>
<feature type="non-terminal residue" evidence="10">
    <location>
        <position position="286"/>
    </location>
</feature>
<evidence type="ECO:0000256" key="4">
    <source>
        <dbReference type="ARBA" id="ARBA00008236"/>
    </source>
</evidence>
<name>X1FBZ7_9ZZZZ</name>
<dbReference type="GO" id="GO:0006508">
    <property type="term" value="P:proteolysis"/>
    <property type="evidence" value="ECO:0007669"/>
    <property type="project" value="UniProtKB-KW"/>
</dbReference>
<protein>
    <recommendedName>
        <fullName evidence="11">Aminopeptidase</fullName>
    </recommendedName>
</protein>
<comment type="cofactor">
    <cofactor evidence="2">
        <name>Mg(2+)</name>
        <dbReference type="ChEBI" id="CHEBI:18420"/>
    </cofactor>
</comment>
<keyword evidence="8" id="KW-0378">Hydrolase</keyword>
<keyword evidence="5" id="KW-0031">Aminopeptidase</keyword>
<evidence type="ECO:0000256" key="1">
    <source>
        <dbReference type="ARBA" id="ARBA00001941"/>
    </source>
</evidence>
<dbReference type="PANTHER" id="PTHR34448">
    <property type="entry name" value="AMINOPEPTIDASE"/>
    <property type="match status" value="1"/>
</dbReference>
<dbReference type="GO" id="GO:0004177">
    <property type="term" value="F:aminopeptidase activity"/>
    <property type="evidence" value="ECO:0007669"/>
    <property type="project" value="UniProtKB-KW"/>
</dbReference>
<evidence type="ECO:0000256" key="2">
    <source>
        <dbReference type="ARBA" id="ARBA00001946"/>
    </source>
</evidence>
<keyword evidence="9" id="KW-0482">Metalloprotease</keyword>
<keyword evidence="7" id="KW-0479">Metal-binding</keyword>
<sequence length="286" mass="32754">MSSEFEQKLEKYAEVILKVGLNLQPKQRLLIGGATIFSDGISFEAAPLVRIIAKKAYQMGARLVDVVWADEQLRLIRYQYGSKKSIREYPKWRIDARLEICRAGDANLLITNTNPDLLKDVALSVIFKSQLFLLKHLKPVSNLVRQFALNWLVISTPNKAWADKIFPHIPSNERIQKLWDVIFEICRITEENPISAWQNHNENLQKRCSFLNQKHYRALKLTSPETDLTIGLPKDHIWDGGRVTSQNGIDFTPNLPTEEIFTLPDKDQVDGVVKTTRPVIIQGQVI</sequence>
<dbReference type="Pfam" id="PF02073">
    <property type="entry name" value="Peptidase_M29"/>
    <property type="match status" value="1"/>
</dbReference>
<dbReference type="InterPro" id="IPR052170">
    <property type="entry name" value="M29_Exopeptidase"/>
</dbReference>
<dbReference type="PRINTS" id="PR00919">
    <property type="entry name" value="THERMOPTASE"/>
</dbReference>
<keyword evidence="6" id="KW-0645">Protease</keyword>